<dbReference type="AlphaFoldDB" id="A0A0B2PCA0"/>
<accession>A0A0B2PCA0</accession>
<proteinExistence type="predicted"/>
<sequence>NYLDLHASSPPHSRVFDFVNFDLIKEKYLENPVVSGKSFLQFLRFLFGSECLWPSGISSSIAYNWSRLNMKTGVKIIHARSSISFRTPGNNSACDPLCSPMNRDEGYETTTGDSCQATLKNHISHLRIKDEELHKNGKLSKKNSKNNKTDIQLLPLRSRRIFDKLWSV</sequence>
<dbReference type="EMBL" id="KN668615">
    <property type="protein sequence ID" value="KHN05242.1"/>
    <property type="molecule type" value="Genomic_DNA"/>
</dbReference>
<evidence type="ECO:0000313" key="1">
    <source>
        <dbReference type="EMBL" id="KHN05242.1"/>
    </source>
</evidence>
<dbReference type="Proteomes" id="UP000053555">
    <property type="component" value="Unassembled WGS sequence"/>
</dbReference>
<reference evidence="1" key="1">
    <citation type="submission" date="2014-07" db="EMBL/GenBank/DDBJ databases">
        <title>Identification of a novel salt tolerance gene in wild soybean by whole-genome sequencing.</title>
        <authorList>
            <person name="Lam H.-M."/>
            <person name="Qi X."/>
            <person name="Li M.-W."/>
            <person name="Liu X."/>
            <person name="Xie M."/>
            <person name="Ni M."/>
            <person name="Xu X."/>
        </authorList>
    </citation>
    <scope>NUCLEOTIDE SEQUENCE [LARGE SCALE GENOMIC DNA]</scope>
    <source>
        <tissue evidence="1">Root</tissue>
    </source>
</reference>
<protein>
    <submittedName>
        <fullName evidence="1">Uncharacterized protein</fullName>
    </submittedName>
</protein>
<gene>
    <name evidence="1" type="ORF">glysoja_049823</name>
</gene>
<feature type="non-terminal residue" evidence="1">
    <location>
        <position position="1"/>
    </location>
</feature>
<organism evidence="1">
    <name type="scientific">Glycine soja</name>
    <name type="common">Wild soybean</name>
    <dbReference type="NCBI Taxonomy" id="3848"/>
    <lineage>
        <taxon>Eukaryota</taxon>
        <taxon>Viridiplantae</taxon>
        <taxon>Streptophyta</taxon>
        <taxon>Embryophyta</taxon>
        <taxon>Tracheophyta</taxon>
        <taxon>Spermatophyta</taxon>
        <taxon>Magnoliopsida</taxon>
        <taxon>eudicotyledons</taxon>
        <taxon>Gunneridae</taxon>
        <taxon>Pentapetalae</taxon>
        <taxon>rosids</taxon>
        <taxon>fabids</taxon>
        <taxon>Fabales</taxon>
        <taxon>Fabaceae</taxon>
        <taxon>Papilionoideae</taxon>
        <taxon>50 kb inversion clade</taxon>
        <taxon>NPAAA clade</taxon>
        <taxon>indigoferoid/millettioid clade</taxon>
        <taxon>Phaseoleae</taxon>
        <taxon>Glycine</taxon>
        <taxon>Glycine subgen. Soja</taxon>
    </lineage>
</organism>
<name>A0A0B2PCA0_GLYSO</name>